<dbReference type="Proteomes" id="UP000593576">
    <property type="component" value="Unassembled WGS sequence"/>
</dbReference>
<gene>
    <name evidence="1" type="ORF">Goshw_018621</name>
</gene>
<proteinExistence type="predicted"/>
<protein>
    <submittedName>
        <fullName evidence="1">Uncharacterized protein</fullName>
    </submittedName>
</protein>
<name>A0A7J9LGS2_GOSSC</name>
<sequence length="17" mass="1747">MSFSGTLPTNAAKGHDL</sequence>
<dbReference type="AlphaFoldDB" id="A0A7J9LGS2"/>
<accession>A0A7J9LGS2</accession>
<organism evidence="1 2">
    <name type="scientific">Gossypium schwendimanii</name>
    <name type="common">Cotton</name>
    <dbReference type="NCBI Taxonomy" id="34291"/>
    <lineage>
        <taxon>Eukaryota</taxon>
        <taxon>Viridiplantae</taxon>
        <taxon>Streptophyta</taxon>
        <taxon>Embryophyta</taxon>
        <taxon>Tracheophyta</taxon>
        <taxon>Spermatophyta</taxon>
        <taxon>Magnoliopsida</taxon>
        <taxon>eudicotyledons</taxon>
        <taxon>Gunneridae</taxon>
        <taxon>Pentapetalae</taxon>
        <taxon>rosids</taxon>
        <taxon>malvids</taxon>
        <taxon>Malvales</taxon>
        <taxon>Malvaceae</taxon>
        <taxon>Malvoideae</taxon>
        <taxon>Gossypium</taxon>
    </lineage>
</organism>
<reference evidence="1 2" key="1">
    <citation type="journal article" date="2019" name="Genome Biol. Evol.">
        <title>Insights into the evolution of the New World diploid cottons (Gossypium, subgenus Houzingenia) based on genome sequencing.</title>
        <authorList>
            <person name="Grover C.E."/>
            <person name="Arick M.A. 2nd"/>
            <person name="Thrash A."/>
            <person name="Conover J.L."/>
            <person name="Sanders W.S."/>
            <person name="Peterson D.G."/>
            <person name="Frelichowski J.E."/>
            <person name="Scheffler J.A."/>
            <person name="Scheffler B.E."/>
            <person name="Wendel J.F."/>
        </authorList>
    </citation>
    <scope>NUCLEOTIDE SEQUENCE [LARGE SCALE GENOMIC DNA]</scope>
    <source>
        <strain evidence="1">1</strain>
        <tissue evidence="1">Leaf</tissue>
    </source>
</reference>
<keyword evidence="2" id="KW-1185">Reference proteome</keyword>
<evidence type="ECO:0000313" key="2">
    <source>
        <dbReference type="Proteomes" id="UP000593576"/>
    </source>
</evidence>
<comment type="caution">
    <text evidence="1">The sequence shown here is derived from an EMBL/GenBank/DDBJ whole genome shotgun (WGS) entry which is preliminary data.</text>
</comment>
<evidence type="ECO:0000313" key="1">
    <source>
        <dbReference type="EMBL" id="MBA0857883.1"/>
    </source>
</evidence>
<dbReference type="EMBL" id="JABFAF010000006">
    <property type="protein sequence ID" value="MBA0857883.1"/>
    <property type="molecule type" value="Genomic_DNA"/>
</dbReference>